<feature type="non-terminal residue" evidence="2">
    <location>
        <position position="1"/>
    </location>
</feature>
<reference evidence="2 3" key="2">
    <citation type="journal article" date="2017" name="Front. Plant Sci.">
        <title>Gene Classification and Mining of Molecular Markers Useful in Red Clover (Trifolium pratense) Breeding.</title>
        <authorList>
            <person name="Istvanek J."/>
            <person name="Dluhosova J."/>
            <person name="Dluhos P."/>
            <person name="Patkova L."/>
            <person name="Nedelnik J."/>
            <person name="Repkova J."/>
        </authorList>
    </citation>
    <scope>NUCLEOTIDE SEQUENCE [LARGE SCALE GENOMIC DNA]</scope>
    <source>
        <strain evidence="3">cv. Tatra</strain>
        <tissue evidence="2">Young leaves</tissue>
    </source>
</reference>
<evidence type="ECO:0000259" key="1">
    <source>
        <dbReference type="Pfam" id="PF01582"/>
    </source>
</evidence>
<evidence type="ECO:0000313" key="3">
    <source>
        <dbReference type="Proteomes" id="UP000236291"/>
    </source>
</evidence>
<name>A0A2K3KG57_TRIPR</name>
<dbReference type="Pfam" id="PF01582">
    <property type="entry name" value="TIR"/>
    <property type="match status" value="1"/>
</dbReference>
<organism evidence="2 3">
    <name type="scientific">Trifolium pratense</name>
    <name type="common">Red clover</name>
    <dbReference type="NCBI Taxonomy" id="57577"/>
    <lineage>
        <taxon>Eukaryota</taxon>
        <taxon>Viridiplantae</taxon>
        <taxon>Streptophyta</taxon>
        <taxon>Embryophyta</taxon>
        <taxon>Tracheophyta</taxon>
        <taxon>Spermatophyta</taxon>
        <taxon>Magnoliopsida</taxon>
        <taxon>eudicotyledons</taxon>
        <taxon>Gunneridae</taxon>
        <taxon>Pentapetalae</taxon>
        <taxon>rosids</taxon>
        <taxon>fabids</taxon>
        <taxon>Fabales</taxon>
        <taxon>Fabaceae</taxon>
        <taxon>Papilionoideae</taxon>
        <taxon>50 kb inversion clade</taxon>
        <taxon>NPAAA clade</taxon>
        <taxon>Hologalegina</taxon>
        <taxon>IRL clade</taxon>
        <taxon>Trifolieae</taxon>
        <taxon>Trifolium</taxon>
    </lineage>
</organism>
<feature type="domain" description="TIR" evidence="1">
    <location>
        <begin position="1"/>
        <end position="29"/>
    </location>
</feature>
<dbReference type="AlphaFoldDB" id="A0A2K3KG57"/>
<feature type="non-terminal residue" evidence="2">
    <location>
        <position position="70"/>
    </location>
</feature>
<comment type="caution">
    <text evidence="2">The sequence shown here is derived from an EMBL/GenBank/DDBJ whole genome shotgun (WGS) entry which is preliminary data.</text>
</comment>
<reference evidence="2 3" key="1">
    <citation type="journal article" date="2014" name="Am. J. Bot.">
        <title>Genome assembly and annotation for red clover (Trifolium pratense; Fabaceae).</title>
        <authorList>
            <person name="Istvanek J."/>
            <person name="Jaros M."/>
            <person name="Krenek A."/>
            <person name="Repkova J."/>
        </authorList>
    </citation>
    <scope>NUCLEOTIDE SEQUENCE [LARGE SCALE GENOMIC DNA]</scope>
    <source>
        <strain evidence="3">cv. Tatra</strain>
        <tissue evidence="2">Young leaves</tissue>
    </source>
</reference>
<accession>A0A2K3KG57</accession>
<evidence type="ECO:0000313" key="2">
    <source>
        <dbReference type="EMBL" id="PNX65253.1"/>
    </source>
</evidence>
<protein>
    <submittedName>
        <fullName evidence="2">Disease resistance protein (TIR-NBS-LRR class)</fullName>
    </submittedName>
</protein>
<sequence>FYGVDPSEVRHQTGEFGKAFQNLLKKIKKVESESLELNLGIASYHEYPEVKWTAALRQAAAIAGFVVLNS</sequence>
<dbReference type="Proteomes" id="UP000236291">
    <property type="component" value="Unassembled WGS sequence"/>
</dbReference>
<dbReference type="GO" id="GO:0007165">
    <property type="term" value="P:signal transduction"/>
    <property type="evidence" value="ECO:0007669"/>
    <property type="project" value="InterPro"/>
</dbReference>
<proteinExistence type="predicted"/>
<dbReference type="EMBL" id="ASHM01176834">
    <property type="protein sequence ID" value="PNX65253.1"/>
    <property type="molecule type" value="Genomic_DNA"/>
</dbReference>
<dbReference type="InterPro" id="IPR035897">
    <property type="entry name" value="Toll_tir_struct_dom_sf"/>
</dbReference>
<dbReference type="Gene3D" id="3.40.50.10140">
    <property type="entry name" value="Toll/interleukin-1 receptor homology (TIR) domain"/>
    <property type="match status" value="1"/>
</dbReference>
<dbReference type="InterPro" id="IPR000157">
    <property type="entry name" value="TIR_dom"/>
</dbReference>
<gene>
    <name evidence="2" type="ORF">L195_g062502</name>
</gene>